<keyword evidence="2" id="KW-1185">Reference proteome</keyword>
<comment type="caution">
    <text evidence="1">The sequence shown here is derived from an EMBL/GenBank/DDBJ whole genome shotgun (WGS) entry which is preliminary data.</text>
</comment>
<evidence type="ECO:0000313" key="2">
    <source>
        <dbReference type="Proteomes" id="UP000239485"/>
    </source>
</evidence>
<gene>
    <name evidence="1" type="ORF">CLV92_110171</name>
</gene>
<sequence length="243" mass="27056">MSGRDRDVWVRLGQAEVMDDGLVGEAVVERAAADYGVVETWPPPVQVQRVLDGLRAGLSARPSGLAERPLWDVMQVMPRPQIHDALLPFDYPPLPVSVPLDAQRVCAVVPYPFSIEPVSPRGWEEWRVAPGERLSVHEWHLPAGVDVEAITFREASRCRLAHLRVSFGHAAVEDTIETWRDENFGDGTYIDLRGTLVQVVHLHNGTATRHRRTRRGIEHDVEVETRLSPAAAVKALLETPGVL</sequence>
<accession>A0A2S6IH61</accession>
<name>A0A2S6IH61_9ACTN</name>
<proteinExistence type="predicted"/>
<protein>
    <submittedName>
        <fullName evidence="1">Uncharacterized protein</fullName>
    </submittedName>
</protein>
<dbReference type="AlphaFoldDB" id="A0A2S6IH61"/>
<dbReference type="Proteomes" id="UP000239485">
    <property type="component" value="Unassembled WGS sequence"/>
</dbReference>
<organism evidence="1 2">
    <name type="scientific">Kineococcus xinjiangensis</name>
    <dbReference type="NCBI Taxonomy" id="512762"/>
    <lineage>
        <taxon>Bacteria</taxon>
        <taxon>Bacillati</taxon>
        <taxon>Actinomycetota</taxon>
        <taxon>Actinomycetes</taxon>
        <taxon>Kineosporiales</taxon>
        <taxon>Kineosporiaceae</taxon>
        <taxon>Kineococcus</taxon>
    </lineage>
</organism>
<evidence type="ECO:0000313" key="1">
    <source>
        <dbReference type="EMBL" id="PPK93543.1"/>
    </source>
</evidence>
<reference evidence="1 2" key="1">
    <citation type="submission" date="2018-02" db="EMBL/GenBank/DDBJ databases">
        <title>Genomic Encyclopedia of Archaeal and Bacterial Type Strains, Phase II (KMG-II): from individual species to whole genera.</title>
        <authorList>
            <person name="Goeker M."/>
        </authorList>
    </citation>
    <scope>NUCLEOTIDE SEQUENCE [LARGE SCALE GENOMIC DNA]</scope>
    <source>
        <strain evidence="1 2">DSM 22857</strain>
    </source>
</reference>
<dbReference type="EMBL" id="PTJD01000010">
    <property type="protein sequence ID" value="PPK93543.1"/>
    <property type="molecule type" value="Genomic_DNA"/>
</dbReference>